<gene>
    <name evidence="2" type="ORF">ABB28_09485</name>
</gene>
<evidence type="ECO:0000313" key="2">
    <source>
        <dbReference type="EMBL" id="KRG73711.1"/>
    </source>
</evidence>
<sequence>MGDASHKQQAGAAIRRRDIDAGRIEGPKRKCLYDGTHSAVVQPLPDVFRLFGRGVKYDVHIPPQALLHPAEHPQFPTCSSSQARSPSHSLQPAVMDIVSVVEAGLIEMLSYRRQVHGSNQRAA</sequence>
<dbReference type="PATRIC" id="fig|517011.3.peg.1566"/>
<dbReference type="AlphaFoldDB" id="A0A0R0CVC4"/>
<accession>A0A0R0CVC4</accession>
<evidence type="ECO:0000256" key="1">
    <source>
        <dbReference type="SAM" id="MobiDB-lite"/>
    </source>
</evidence>
<dbReference type="EMBL" id="LDJK01000039">
    <property type="protein sequence ID" value="KRG73711.1"/>
    <property type="molecule type" value="Genomic_DNA"/>
</dbReference>
<evidence type="ECO:0000313" key="3">
    <source>
        <dbReference type="Proteomes" id="UP000051386"/>
    </source>
</evidence>
<keyword evidence="3" id="KW-1185">Reference proteome</keyword>
<name>A0A0R0CVC4_9GAMM</name>
<reference evidence="2 3" key="1">
    <citation type="submission" date="2015-05" db="EMBL/GenBank/DDBJ databases">
        <title>Genome sequencing and analysis of members of genus Stenotrophomonas.</title>
        <authorList>
            <person name="Patil P.P."/>
            <person name="Midha S."/>
            <person name="Patil P.B."/>
        </authorList>
    </citation>
    <scope>NUCLEOTIDE SEQUENCE [LARGE SCALE GENOMIC DNA]</scope>
    <source>
        <strain evidence="2 3">DSM 21508</strain>
    </source>
</reference>
<protein>
    <submittedName>
        <fullName evidence="2">Uncharacterized protein</fullName>
    </submittedName>
</protein>
<proteinExistence type="predicted"/>
<organism evidence="2 3">
    <name type="scientific">Stenotrophomonas chelatiphaga</name>
    <dbReference type="NCBI Taxonomy" id="517011"/>
    <lineage>
        <taxon>Bacteria</taxon>
        <taxon>Pseudomonadati</taxon>
        <taxon>Pseudomonadota</taxon>
        <taxon>Gammaproteobacteria</taxon>
        <taxon>Lysobacterales</taxon>
        <taxon>Lysobacteraceae</taxon>
        <taxon>Stenotrophomonas</taxon>
    </lineage>
</organism>
<feature type="region of interest" description="Disordered" evidence="1">
    <location>
        <begin position="1"/>
        <end position="20"/>
    </location>
</feature>
<comment type="caution">
    <text evidence="2">The sequence shown here is derived from an EMBL/GenBank/DDBJ whole genome shotgun (WGS) entry which is preliminary data.</text>
</comment>
<dbReference type="Proteomes" id="UP000051386">
    <property type="component" value="Unassembled WGS sequence"/>
</dbReference>